<protein>
    <submittedName>
        <fullName evidence="2">Uncharacterized protein</fullName>
    </submittedName>
</protein>
<accession>A0AAV7J298</accession>
<sequence>MGLLGTKSESVQRQPRYYSTSTQKIRSDIIAPDICLYAWPMTSGCRCLKTVTVHQNPRLESSKLQAKSEGVRRTALSQRRSRNRSYLGDQAQGHGSDDQKPSTRQ</sequence>
<feature type="region of interest" description="Disordered" evidence="1">
    <location>
        <begin position="62"/>
        <end position="105"/>
    </location>
</feature>
<comment type="caution">
    <text evidence="2">The sequence shown here is derived from an EMBL/GenBank/DDBJ whole genome shotgun (WGS) entry which is preliminary data.</text>
</comment>
<organism evidence="2 3">
    <name type="scientific">Cotesia glomerata</name>
    <name type="common">Lepidopteran parasitic wasp</name>
    <name type="synonym">Apanteles glomeratus</name>
    <dbReference type="NCBI Taxonomy" id="32391"/>
    <lineage>
        <taxon>Eukaryota</taxon>
        <taxon>Metazoa</taxon>
        <taxon>Ecdysozoa</taxon>
        <taxon>Arthropoda</taxon>
        <taxon>Hexapoda</taxon>
        <taxon>Insecta</taxon>
        <taxon>Pterygota</taxon>
        <taxon>Neoptera</taxon>
        <taxon>Endopterygota</taxon>
        <taxon>Hymenoptera</taxon>
        <taxon>Apocrita</taxon>
        <taxon>Ichneumonoidea</taxon>
        <taxon>Braconidae</taxon>
        <taxon>Microgastrinae</taxon>
        <taxon>Cotesia</taxon>
    </lineage>
</organism>
<dbReference type="Proteomes" id="UP000826195">
    <property type="component" value="Unassembled WGS sequence"/>
</dbReference>
<feature type="compositionally biased region" description="Polar residues" evidence="1">
    <location>
        <begin position="7"/>
        <end position="22"/>
    </location>
</feature>
<feature type="compositionally biased region" description="Basic and acidic residues" evidence="1">
    <location>
        <begin position="95"/>
        <end position="105"/>
    </location>
</feature>
<evidence type="ECO:0000313" key="2">
    <source>
        <dbReference type="EMBL" id="KAH0564129.1"/>
    </source>
</evidence>
<evidence type="ECO:0000313" key="3">
    <source>
        <dbReference type="Proteomes" id="UP000826195"/>
    </source>
</evidence>
<gene>
    <name evidence="2" type="ORF">KQX54_009643</name>
</gene>
<proteinExistence type="predicted"/>
<dbReference type="EMBL" id="JAHXZJ010000002">
    <property type="protein sequence ID" value="KAH0564129.1"/>
    <property type="molecule type" value="Genomic_DNA"/>
</dbReference>
<keyword evidence="3" id="KW-1185">Reference proteome</keyword>
<reference evidence="2 3" key="1">
    <citation type="journal article" date="2021" name="J. Hered.">
        <title>A chromosome-level genome assembly of the parasitoid wasp, Cotesia glomerata (Hymenoptera: Braconidae).</title>
        <authorList>
            <person name="Pinto B.J."/>
            <person name="Weis J.J."/>
            <person name="Gamble T."/>
            <person name="Ode P.J."/>
            <person name="Paul R."/>
            <person name="Zaspel J.M."/>
        </authorList>
    </citation>
    <scope>NUCLEOTIDE SEQUENCE [LARGE SCALE GENOMIC DNA]</scope>
    <source>
        <strain evidence="2">CgM1</strain>
    </source>
</reference>
<name>A0AAV7J298_COTGL</name>
<dbReference type="AlphaFoldDB" id="A0AAV7J298"/>
<evidence type="ECO:0000256" key="1">
    <source>
        <dbReference type="SAM" id="MobiDB-lite"/>
    </source>
</evidence>
<feature type="region of interest" description="Disordered" evidence="1">
    <location>
        <begin position="1"/>
        <end position="22"/>
    </location>
</feature>